<dbReference type="Proteomes" id="UP001223646">
    <property type="component" value="Unassembled WGS sequence"/>
</dbReference>
<name>A0AAW9SFG5_CORAY</name>
<feature type="transmembrane region" description="Helical" evidence="1">
    <location>
        <begin position="18"/>
        <end position="38"/>
    </location>
</feature>
<keyword evidence="1" id="KW-0812">Transmembrane</keyword>
<sequence>MKESIWNKEWCADNRRTLLTVGIGVVALVAAVFAVVLMRSGATGADPHADGTDPIGGSAGAAAASTVAAVNSFVPGEDSSPADAATRVIDRLSGKYLELARDPEGAPRPDQWDAWARGGDRIHAVAEPTAQFREPPSEATSVVVPVNLDVFVWHADGEQTPLRSWEVNATMVREDGLWKLADIEYVRSRT</sequence>
<evidence type="ECO:0008006" key="4">
    <source>
        <dbReference type="Google" id="ProtNLM"/>
    </source>
</evidence>
<dbReference type="EMBL" id="JASOOY020000001">
    <property type="protein sequence ID" value="MEO3715984.1"/>
    <property type="molecule type" value="Genomic_DNA"/>
</dbReference>
<keyword evidence="1" id="KW-1133">Transmembrane helix</keyword>
<keyword evidence="1" id="KW-0472">Membrane</keyword>
<dbReference type="AlphaFoldDB" id="A0AAW9SFG5"/>
<protein>
    <recommendedName>
        <fullName evidence="4">Secreted protein</fullName>
    </recommendedName>
</protein>
<evidence type="ECO:0000256" key="1">
    <source>
        <dbReference type="SAM" id="Phobius"/>
    </source>
</evidence>
<reference evidence="2" key="1">
    <citation type="submission" date="2023-05" db="EMBL/GenBank/DDBJ databases">
        <authorList>
            <person name="Du J."/>
        </authorList>
    </citation>
    <scope>NUCLEOTIDE SEQUENCE</scope>
    <source>
        <strain evidence="2">UMB1064</strain>
    </source>
</reference>
<evidence type="ECO:0000313" key="3">
    <source>
        <dbReference type="Proteomes" id="UP001223646"/>
    </source>
</evidence>
<accession>A0AAW9SFG5</accession>
<dbReference type="RefSeq" id="WP_284827061.1">
    <property type="nucleotide sequence ID" value="NZ_JASOOY020000001.1"/>
</dbReference>
<gene>
    <name evidence="2" type="ORF">QP460_000030</name>
</gene>
<proteinExistence type="predicted"/>
<organism evidence="2 3">
    <name type="scientific">Corynebacterium amycolatum</name>
    <dbReference type="NCBI Taxonomy" id="43765"/>
    <lineage>
        <taxon>Bacteria</taxon>
        <taxon>Bacillati</taxon>
        <taxon>Actinomycetota</taxon>
        <taxon>Actinomycetes</taxon>
        <taxon>Mycobacteriales</taxon>
        <taxon>Corynebacteriaceae</taxon>
        <taxon>Corynebacterium</taxon>
    </lineage>
</organism>
<reference evidence="2" key="2">
    <citation type="submission" date="2024-05" db="EMBL/GenBank/DDBJ databases">
        <authorList>
            <person name="Wolfe A."/>
        </authorList>
    </citation>
    <scope>NUCLEOTIDE SEQUENCE</scope>
    <source>
        <strain evidence="2">UMB1064</strain>
    </source>
</reference>
<comment type="caution">
    <text evidence="2">The sequence shown here is derived from an EMBL/GenBank/DDBJ whole genome shotgun (WGS) entry which is preliminary data.</text>
</comment>
<evidence type="ECO:0000313" key="2">
    <source>
        <dbReference type="EMBL" id="MEO3715984.1"/>
    </source>
</evidence>